<evidence type="ECO:0000256" key="2">
    <source>
        <dbReference type="ARBA" id="ARBA00004196"/>
    </source>
</evidence>
<evidence type="ECO:0000256" key="5">
    <source>
        <dbReference type="ARBA" id="ARBA00022801"/>
    </source>
</evidence>
<dbReference type="Gene3D" id="3.20.20.80">
    <property type="entry name" value="Glycosidases"/>
    <property type="match status" value="1"/>
</dbReference>
<feature type="domain" description="Ubiquitin 3 binding protein But2 C-terminal" evidence="7">
    <location>
        <begin position="355"/>
        <end position="424"/>
    </location>
</feature>
<evidence type="ECO:0000313" key="9">
    <source>
        <dbReference type="Proteomes" id="UP000664521"/>
    </source>
</evidence>
<dbReference type="SUPFAM" id="SSF51445">
    <property type="entry name" value="(Trans)glycosidases"/>
    <property type="match status" value="1"/>
</dbReference>
<evidence type="ECO:0000256" key="6">
    <source>
        <dbReference type="SAM" id="MobiDB-lite"/>
    </source>
</evidence>
<comment type="caution">
    <text evidence="8">The sequence shown here is derived from an EMBL/GenBank/DDBJ whole genome shotgun (WGS) entry which is preliminary data.</text>
</comment>
<evidence type="ECO:0000256" key="1">
    <source>
        <dbReference type="ARBA" id="ARBA00000382"/>
    </source>
</evidence>
<comment type="similarity">
    <text evidence="3">Belongs to the glycosyl hydrolase 17 family.</text>
</comment>
<feature type="region of interest" description="Disordered" evidence="6">
    <location>
        <begin position="234"/>
        <end position="267"/>
    </location>
</feature>
<dbReference type="PANTHER" id="PTHR16631">
    <property type="entry name" value="GLUCAN 1,3-BETA-GLUCOSIDASE"/>
    <property type="match status" value="1"/>
</dbReference>
<evidence type="ECO:0000256" key="3">
    <source>
        <dbReference type="ARBA" id="ARBA00008773"/>
    </source>
</evidence>
<evidence type="ECO:0000259" key="7">
    <source>
        <dbReference type="Pfam" id="PF09792"/>
    </source>
</evidence>
<name>A0A8H3FGB3_9LECA</name>
<accession>A0A8H3FGB3</accession>
<dbReference type="GO" id="GO:0071555">
    <property type="term" value="P:cell wall organization"/>
    <property type="evidence" value="ECO:0007669"/>
    <property type="project" value="TreeGrafter"/>
</dbReference>
<protein>
    <recommendedName>
        <fullName evidence="4">glucan endo-1,3-beta-D-glucosidase</fullName>
        <ecNumber evidence="4">3.2.1.39</ecNumber>
    </recommendedName>
</protein>
<dbReference type="EMBL" id="CAJPDS010000025">
    <property type="protein sequence ID" value="CAF9920376.1"/>
    <property type="molecule type" value="Genomic_DNA"/>
</dbReference>
<evidence type="ECO:0000256" key="4">
    <source>
        <dbReference type="ARBA" id="ARBA00012780"/>
    </source>
</evidence>
<dbReference type="GO" id="GO:0009277">
    <property type="term" value="C:fungal-type cell wall"/>
    <property type="evidence" value="ECO:0007669"/>
    <property type="project" value="TreeGrafter"/>
</dbReference>
<dbReference type="PANTHER" id="PTHR16631:SF13">
    <property type="entry name" value="GLUCAN ENDO-1,3-BETA-GLUCOSIDASE EGLC-RELATED"/>
    <property type="match status" value="1"/>
</dbReference>
<sequence length="425" mass="44210">MIQAGFFNNLSQAIPSAISTKTSLLLGLFLSSDQAVFNNELAALRSAIRTYGQDFIDLIAGDSVGSEDLYLADYIGQVRSLIAGTAANGKVIGHVDTWTASVNSSNDVVIHACDFIGMDAYPYFQNTMNNSIYSGEDLFFDAYNATVAVSGDKPVWITETGWPVSGPTENLAIASIKNAQTYWDQVACSILAMSSAKSPSSSSAVSAASAYLASPEIPISLASTILLTSSSLTPAPLASSSTAIPRGSGTSADEPADSLPSLTTGDYSTPTFPSKPGASVTSVKTLSTMTIKPVIYTSVSEMTTSMTTPAMVVTSIVGILPSIGTQASVTANNVAVSPAENPGGHCSSSLSGEFQYPHLIISVDKSAPDTAQGNSYNAYFAPEISSIFNFDIPPSYKGLACSLVFLLPNRESLQTSNYTLTGSGG</sequence>
<dbReference type="EC" id="3.2.1.39" evidence="4"/>
<dbReference type="InterPro" id="IPR050732">
    <property type="entry name" value="Beta-glucan_modifiers"/>
</dbReference>
<gene>
    <name evidence="8" type="ORF">HETSPECPRED_004252</name>
</gene>
<evidence type="ECO:0000313" key="8">
    <source>
        <dbReference type="EMBL" id="CAF9920376.1"/>
    </source>
</evidence>
<comment type="subcellular location">
    <subcellularLocation>
        <location evidence="2">Cell envelope</location>
    </subcellularLocation>
</comment>
<proteinExistence type="inferred from homology"/>
<dbReference type="GO" id="GO:0005576">
    <property type="term" value="C:extracellular region"/>
    <property type="evidence" value="ECO:0007669"/>
    <property type="project" value="TreeGrafter"/>
</dbReference>
<dbReference type="GO" id="GO:0042973">
    <property type="term" value="F:glucan endo-1,3-beta-D-glucosidase activity"/>
    <property type="evidence" value="ECO:0007669"/>
    <property type="project" value="UniProtKB-EC"/>
</dbReference>
<comment type="catalytic activity">
    <reaction evidence="1">
        <text>Hydrolysis of (1-&gt;3)-beta-D-glucosidic linkages in (1-&gt;3)-beta-D-glucans.</text>
        <dbReference type="EC" id="3.2.1.39"/>
    </reaction>
</comment>
<feature type="compositionally biased region" description="Low complexity" evidence="6">
    <location>
        <begin position="234"/>
        <end position="245"/>
    </location>
</feature>
<dbReference type="InterPro" id="IPR017853">
    <property type="entry name" value="GH"/>
</dbReference>
<dbReference type="GO" id="GO:0009986">
    <property type="term" value="C:cell surface"/>
    <property type="evidence" value="ECO:0007669"/>
    <property type="project" value="TreeGrafter"/>
</dbReference>
<reference evidence="8" key="1">
    <citation type="submission" date="2021-03" db="EMBL/GenBank/DDBJ databases">
        <authorList>
            <person name="Tagirdzhanova G."/>
        </authorList>
    </citation>
    <scope>NUCLEOTIDE SEQUENCE</scope>
</reference>
<keyword evidence="9" id="KW-1185">Reference proteome</keyword>
<dbReference type="AlphaFoldDB" id="A0A8H3FGB3"/>
<dbReference type="Pfam" id="PF09792">
    <property type="entry name" value="But2"/>
    <property type="match status" value="1"/>
</dbReference>
<dbReference type="Proteomes" id="UP000664521">
    <property type="component" value="Unassembled WGS sequence"/>
</dbReference>
<dbReference type="InterPro" id="IPR018620">
    <property type="entry name" value="Ubiquitin3-bd_protein_But2_C"/>
</dbReference>
<dbReference type="OrthoDB" id="77201at2759"/>
<organism evidence="8 9">
    <name type="scientific">Heterodermia speciosa</name>
    <dbReference type="NCBI Taxonomy" id="116794"/>
    <lineage>
        <taxon>Eukaryota</taxon>
        <taxon>Fungi</taxon>
        <taxon>Dikarya</taxon>
        <taxon>Ascomycota</taxon>
        <taxon>Pezizomycotina</taxon>
        <taxon>Lecanoromycetes</taxon>
        <taxon>OSLEUM clade</taxon>
        <taxon>Lecanoromycetidae</taxon>
        <taxon>Caliciales</taxon>
        <taxon>Physciaceae</taxon>
        <taxon>Heterodermia</taxon>
    </lineage>
</organism>
<keyword evidence="5" id="KW-0378">Hydrolase</keyword>